<feature type="transmembrane region" description="Helical" evidence="1">
    <location>
        <begin position="371"/>
        <end position="390"/>
    </location>
</feature>
<feature type="transmembrane region" description="Helical" evidence="1">
    <location>
        <begin position="212"/>
        <end position="232"/>
    </location>
</feature>
<keyword evidence="1" id="KW-0812">Transmembrane</keyword>
<feature type="transmembrane region" description="Helical" evidence="1">
    <location>
        <begin position="397"/>
        <end position="417"/>
    </location>
</feature>
<feature type="transmembrane region" description="Helical" evidence="1">
    <location>
        <begin position="12"/>
        <end position="30"/>
    </location>
</feature>
<gene>
    <name evidence="2" type="ORF">HY912_15960</name>
</gene>
<feature type="transmembrane region" description="Helical" evidence="1">
    <location>
        <begin position="84"/>
        <end position="103"/>
    </location>
</feature>
<proteinExistence type="predicted"/>
<feature type="transmembrane region" description="Helical" evidence="1">
    <location>
        <begin position="115"/>
        <end position="137"/>
    </location>
</feature>
<reference evidence="2" key="1">
    <citation type="submission" date="2020-07" db="EMBL/GenBank/DDBJ databases">
        <title>Huge and variable diversity of episymbiotic CPR bacteria and DPANN archaea in groundwater ecosystems.</title>
        <authorList>
            <person name="He C.Y."/>
            <person name="Keren R."/>
            <person name="Whittaker M."/>
            <person name="Farag I.F."/>
            <person name="Doudna J."/>
            <person name="Cate J.H.D."/>
            <person name="Banfield J.F."/>
        </authorList>
    </citation>
    <scope>NUCLEOTIDE SEQUENCE</scope>
    <source>
        <strain evidence="2">NC_groundwater_1664_Pr3_B-0.1um_52_9</strain>
    </source>
</reference>
<feature type="transmembrane region" description="Helical" evidence="1">
    <location>
        <begin position="316"/>
        <end position="334"/>
    </location>
</feature>
<dbReference type="Proteomes" id="UP000807825">
    <property type="component" value="Unassembled WGS sequence"/>
</dbReference>
<evidence type="ECO:0000313" key="3">
    <source>
        <dbReference type="Proteomes" id="UP000807825"/>
    </source>
</evidence>
<accession>A0A9D6V3R9</accession>
<feature type="transmembrane region" description="Helical" evidence="1">
    <location>
        <begin position="172"/>
        <end position="192"/>
    </location>
</feature>
<protein>
    <submittedName>
        <fullName evidence="2">Uncharacterized protein</fullName>
    </submittedName>
</protein>
<dbReference type="AlphaFoldDB" id="A0A9D6V3R9"/>
<organism evidence="2 3">
    <name type="scientific">Desulfomonile tiedjei</name>
    <dbReference type="NCBI Taxonomy" id="2358"/>
    <lineage>
        <taxon>Bacteria</taxon>
        <taxon>Pseudomonadati</taxon>
        <taxon>Thermodesulfobacteriota</taxon>
        <taxon>Desulfomonilia</taxon>
        <taxon>Desulfomonilales</taxon>
        <taxon>Desulfomonilaceae</taxon>
        <taxon>Desulfomonile</taxon>
    </lineage>
</organism>
<keyword evidence="1" id="KW-0472">Membrane</keyword>
<sequence>MSTEQPDDGNSYLWFVAAGLALYCVVLTAVTGDIGFDGDDWWVLACPYWSSFPDSLLLYVRKFLRPVEGLYWISLFELFGFNKVVFHLCSLLLLAGSSVLMGVSLDRAFPSRRDWVSIAVLLSFFLPTVSCLTYMLFTDNSRLSMLLFWTSVLAFQRWAQKSLTWSGLALPTVLYVCSFLTYEASSFLLFVVPLLVWPVHRGCSGQPSHRTFLVRLCVGILVAFAAALAVRFAFLNGGAVGHSYLFPPFELLWSYLALLPFYLLAPFTSMSADRWALLVGLLVVVGTAGLLLFSSVGRSKRQVTTEGRFEPGSQRYLVVLGGGILVLGMLPYQLAGYGSFTPPLVETLMAKCGLMPEGDLSWFNFNWSSRIYSSASFGLAILLASGLSGWRSQSLRLVGKAAAVVVIGFMAVFHAGLSVDWREAAEIRNDLVRSLVSQVPEVKAGTNFVFLDIRCSHKRAEVIRQENGLRELVGMLYADHTLGAWHVNPHAYRRSDDLSRQAVAMPSGFLSRGQRQNEPAPHESLLLFKKSGRELVLLDRISAKDGSVPAGIAWRGVEHLTSNFARIEGWSRAIKPKARLSRIALRSGLISTLQLRWLKSTVASFRGRKYVVVREALRRHVFKARLPRVGAHLWLVSP</sequence>
<evidence type="ECO:0000313" key="2">
    <source>
        <dbReference type="EMBL" id="MBI5250984.1"/>
    </source>
</evidence>
<dbReference type="EMBL" id="JACRDE010000414">
    <property type="protein sequence ID" value="MBI5250984.1"/>
    <property type="molecule type" value="Genomic_DNA"/>
</dbReference>
<feature type="transmembrane region" description="Helical" evidence="1">
    <location>
        <begin position="275"/>
        <end position="296"/>
    </location>
</feature>
<evidence type="ECO:0000256" key="1">
    <source>
        <dbReference type="SAM" id="Phobius"/>
    </source>
</evidence>
<keyword evidence="1" id="KW-1133">Transmembrane helix</keyword>
<comment type="caution">
    <text evidence="2">The sequence shown here is derived from an EMBL/GenBank/DDBJ whole genome shotgun (WGS) entry which is preliminary data.</text>
</comment>
<name>A0A9D6V3R9_9BACT</name>